<evidence type="ECO:0000259" key="3">
    <source>
        <dbReference type="Pfam" id="PF13349"/>
    </source>
</evidence>
<dbReference type="EMBL" id="QXQA01000024">
    <property type="protein sequence ID" value="RIX47279.1"/>
    <property type="molecule type" value="Genomic_DNA"/>
</dbReference>
<proteinExistence type="predicted"/>
<evidence type="ECO:0000256" key="1">
    <source>
        <dbReference type="SAM" id="MobiDB-lite"/>
    </source>
</evidence>
<accession>A0A3A1UKS5</accession>
<feature type="region of interest" description="Disordered" evidence="1">
    <location>
        <begin position="368"/>
        <end position="424"/>
    </location>
</feature>
<keyword evidence="2" id="KW-0812">Transmembrane</keyword>
<name>A0A3A1UKS5_9BACL</name>
<feature type="transmembrane region" description="Helical" evidence="2">
    <location>
        <begin position="99"/>
        <end position="117"/>
    </location>
</feature>
<feature type="transmembrane region" description="Helical" evidence="2">
    <location>
        <begin position="222"/>
        <end position="239"/>
    </location>
</feature>
<protein>
    <recommendedName>
        <fullName evidence="3">DUF4097 domain-containing protein</fullName>
    </recommendedName>
</protein>
<dbReference type="OrthoDB" id="2640165at2"/>
<gene>
    <name evidence="4" type="ORF">D3P08_25555</name>
</gene>
<keyword evidence="2" id="KW-1133">Transmembrane helix</keyword>
<feature type="compositionally biased region" description="Low complexity" evidence="1">
    <location>
        <begin position="410"/>
        <end position="424"/>
    </location>
</feature>
<reference evidence="4 5" key="1">
    <citation type="submission" date="2018-09" db="EMBL/GenBank/DDBJ databases">
        <title>Paenibacillus aracenensis nov. sp. isolated from a cave in southern Spain.</title>
        <authorList>
            <person name="Jurado V."/>
            <person name="Gutierrez-Patricio S."/>
            <person name="Gonzalez-Pimentel J.L."/>
            <person name="Miller A.Z."/>
            <person name="Laiz L."/>
            <person name="Saiz-Jimenez C."/>
        </authorList>
    </citation>
    <scope>NUCLEOTIDE SEQUENCE [LARGE SCALE GENOMIC DNA]</scope>
    <source>
        <strain evidence="4 5">DSM 22867</strain>
    </source>
</reference>
<dbReference type="InterPro" id="IPR025164">
    <property type="entry name" value="Toastrack_DUF4097"/>
</dbReference>
<dbReference type="Pfam" id="PF13349">
    <property type="entry name" value="DUF4097"/>
    <property type="match status" value="1"/>
</dbReference>
<feature type="transmembrane region" description="Helical" evidence="2">
    <location>
        <begin position="129"/>
        <end position="149"/>
    </location>
</feature>
<keyword evidence="5" id="KW-1185">Reference proteome</keyword>
<evidence type="ECO:0000313" key="5">
    <source>
        <dbReference type="Proteomes" id="UP000266482"/>
    </source>
</evidence>
<evidence type="ECO:0000256" key="2">
    <source>
        <dbReference type="SAM" id="Phobius"/>
    </source>
</evidence>
<feature type="transmembrane region" description="Helical" evidence="2">
    <location>
        <begin position="61"/>
        <end position="79"/>
    </location>
</feature>
<dbReference type="Proteomes" id="UP000266482">
    <property type="component" value="Unassembled WGS sequence"/>
</dbReference>
<feature type="transmembrane region" description="Helical" evidence="2">
    <location>
        <begin position="192"/>
        <end position="210"/>
    </location>
</feature>
<feature type="domain" description="DUF4097" evidence="3">
    <location>
        <begin position="430"/>
        <end position="636"/>
    </location>
</feature>
<comment type="caution">
    <text evidence="4">The sequence shown here is derived from an EMBL/GenBank/DDBJ whole genome shotgun (WGS) entry which is preliminary data.</text>
</comment>
<feature type="compositionally biased region" description="Polar residues" evidence="1">
    <location>
        <begin position="392"/>
        <end position="401"/>
    </location>
</feature>
<sequence length="646" mass="69008">MGKLGIKRRGGRLASVLLAFLLPGMGHVWNGQYAKGFLLFAGLLLDYTAIFRLADSDGGRHLLLIVYLMLLLPLFYFISVYEVLQMDEPQYTEPSGLRLKGGILLASAGLLMMILVKPPHFMLPWMNELAEWSVGPLLMLVSIALVLFARKGAARMFKLGRMTAAVVIFAIGALLIWDLAKGRNDIAVLSEWWPVVFILLGMEMILYATVLKGKAGKLRLDMPGFTAALVITVTAYAITQYADFPVRWLDQFNVDLNGRHDYGEEKGYRFDKNVIKVPFDENVTSIKVINANGDLTVRSGDVEEVELQATVWIDLASEAEAAEIAEQSIIEINPGNEIVIEGKGQAFGPNGNRLPRMNMIITLPEVEAPPEAADTMPPDSVAATPEPGATSAAGQAVSSGNALEEEQESGVEGLESNSSLDPSPLLEELPKEELAVPPEPVQTIKLEIESDNGSVTVSSLSAADGVTVRNGSGLVKLSSILGPVSVEGVNSSIEADSVAGKTSLVTKNGTILANSISDGAIYASTLNGDIELSNIAGDLDVETKNGGILVSGASSDVKADTLNGSIEIASPVVGGNWDLDSSVGEIKLQVPYNGNFSVYGSVTFGNITTDLPLEQTRKTIRGTIGENVYRIHINATNSISIHGQGI</sequence>
<keyword evidence="2" id="KW-0472">Membrane</keyword>
<dbReference type="AlphaFoldDB" id="A0A3A1UKS5"/>
<dbReference type="RefSeq" id="WP_119602955.1">
    <property type="nucleotide sequence ID" value="NZ_QXQA01000024.1"/>
</dbReference>
<organism evidence="4 5">
    <name type="scientific">Paenibacillus nanensis</name>
    <dbReference type="NCBI Taxonomy" id="393251"/>
    <lineage>
        <taxon>Bacteria</taxon>
        <taxon>Bacillati</taxon>
        <taxon>Bacillota</taxon>
        <taxon>Bacilli</taxon>
        <taxon>Bacillales</taxon>
        <taxon>Paenibacillaceae</taxon>
        <taxon>Paenibacillus</taxon>
    </lineage>
</organism>
<feature type="transmembrane region" description="Helical" evidence="2">
    <location>
        <begin position="161"/>
        <end position="180"/>
    </location>
</feature>
<evidence type="ECO:0000313" key="4">
    <source>
        <dbReference type="EMBL" id="RIX47279.1"/>
    </source>
</evidence>